<dbReference type="GO" id="GO:0031146">
    <property type="term" value="P:SCF-dependent proteasomal ubiquitin-dependent protein catabolic process"/>
    <property type="evidence" value="ECO:0007669"/>
    <property type="project" value="TreeGrafter"/>
</dbReference>
<name>A0AAW1R2Z5_9CHLO</name>
<gene>
    <name evidence="3" type="ORF">WJX74_010833</name>
</gene>
<dbReference type="CDD" id="cd09917">
    <property type="entry name" value="F-box_SF"/>
    <property type="match status" value="1"/>
</dbReference>
<dbReference type="Gene3D" id="3.80.10.10">
    <property type="entry name" value="Ribonuclease Inhibitor"/>
    <property type="match status" value="3"/>
</dbReference>
<dbReference type="EMBL" id="JALJOS010000017">
    <property type="protein sequence ID" value="KAK9827945.1"/>
    <property type="molecule type" value="Genomic_DNA"/>
</dbReference>
<evidence type="ECO:0000256" key="1">
    <source>
        <dbReference type="ARBA" id="ARBA00004430"/>
    </source>
</evidence>
<accession>A0AAW1R2Z5</accession>
<dbReference type="PANTHER" id="PTHR13318:SF162">
    <property type="entry name" value="LEUCINE-RICH REPEAT FAMILY PROTEIN"/>
    <property type="match status" value="1"/>
</dbReference>
<keyword evidence="4" id="KW-1185">Reference proteome</keyword>
<evidence type="ECO:0000259" key="2">
    <source>
        <dbReference type="Pfam" id="PF12937"/>
    </source>
</evidence>
<sequence length="532" mass="57875">MEPAPLPYLSGLPEDLLVRILGNLQDLCDLQKASHVSKVWHELIHAGQWMGIQELICHRYLPTTPAGIQWTTTHCRNVLHADLSYCCALGHEELSALSSLPLRSCRIAHWHNLTALPSGSPAMFQNLELLDISYTAIRLSPFLALTLGQAVALQDLRLAGLRCSDRAFLHDLAQHCPGLKCLNLAKSIWCHRAAAILFESFEGLASLSLSDAECELSLHWSPAALTSIDLSGTSVSDFHISNMFHDSHQLKRLCLCGCCKIQGWGLEAYGQAGQAARLSKVDLSQMQISATILASFLSKSCRSTQDDRDLELGFSACCDDGCVLALLSSMQPASVNQASVISALTRVTLSPSCQPTSAIEQASSHPTALQCPYTAPHHSISIGQCRVTHLACGGSMFRWCPDGLLMSAFNNLRSLKIARQNALTDHQLMPLLHANEHTLTDIHLAACSSLTDSIFQAIPSGVTELTLAGCDSIRGEGLCRLSSLQILRLPGCQAVTLQNLQATISACQSMRLLEPPHHLRMKKILLSHHRGL</sequence>
<dbReference type="InterPro" id="IPR001810">
    <property type="entry name" value="F-box_dom"/>
</dbReference>
<protein>
    <recommendedName>
        <fullName evidence="2">F-box domain-containing protein</fullName>
    </recommendedName>
</protein>
<comment type="caution">
    <text evidence="3">The sequence shown here is derived from an EMBL/GenBank/DDBJ whole genome shotgun (WGS) entry which is preliminary data.</text>
</comment>
<dbReference type="Proteomes" id="UP001438707">
    <property type="component" value="Unassembled WGS sequence"/>
</dbReference>
<dbReference type="Pfam" id="PF12937">
    <property type="entry name" value="F-box-like"/>
    <property type="match status" value="1"/>
</dbReference>
<reference evidence="3 4" key="1">
    <citation type="journal article" date="2024" name="Nat. Commun.">
        <title>Phylogenomics reveals the evolutionary origins of lichenization in chlorophyte algae.</title>
        <authorList>
            <person name="Puginier C."/>
            <person name="Libourel C."/>
            <person name="Otte J."/>
            <person name="Skaloud P."/>
            <person name="Haon M."/>
            <person name="Grisel S."/>
            <person name="Petersen M."/>
            <person name="Berrin J.G."/>
            <person name="Delaux P.M."/>
            <person name="Dal Grande F."/>
            <person name="Keller J."/>
        </authorList>
    </citation>
    <scope>NUCLEOTIDE SEQUENCE [LARGE SCALE GENOMIC DNA]</scope>
    <source>
        <strain evidence="3 4">SAG 2145</strain>
    </source>
</reference>
<evidence type="ECO:0000313" key="4">
    <source>
        <dbReference type="Proteomes" id="UP001438707"/>
    </source>
</evidence>
<comment type="subcellular location">
    <subcellularLocation>
        <location evidence="1">Cytoplasm</location>
        <location evidence="1">Cytoskeleton</location>
        <location evidence="1">Cilium axoneme</location>
    </subcellularLocation>
</comment>
<dbReference type="SUPFAM" id="SSF52047">
    <property type="entry name" value="RNI-like"/>
    <property type="match status" value="2"/>
</dbReference>
<dbReference type="InterPro" id="IPR036047">
    <property type="entry name" value="F-box-like_dom_sf"/>
</dbReference>
<dbReference type="AlphaFoldDB" id="A0AAW1R2Z5"/>
<organism evidence="3 4">
    <name type="scientific">Apatococcus lobatus</name>
    <dbReference type="NCBI Taxonomy" id="904363"/>
    <lineage>
        <taxon>Eukaryota</taxon>
        <taxon>Viridiplantae</taxon>
        <taxon>Chlorophyta</taxon>
        <taxon>core chlorophytes</taxon>
        <taxon>Trebouxiophyceae</taxon>
        <taxon>Chlorellales</taxon>
        <taxon>Chlorellaceae</taxon>
        <taxon>Apatococcus</taxon>
    </lineage>
</organism>
<feature type="domain" description="F-box" evidence="2">
    <location>
        <begin position="10"/>
        <end position="45"/>
    </location>
</feature>
<dbReference type="PANTHER" id="PTHR13318">
    <property type="entry name" value="PARTNER OF PAIRED, ISOFORM B-RELATED"/>
    <property type="match status" value="1"/>
</dbReference>
<dbReference type="GO" id="GO:0019005">
    <property type="term" value="C:SCF ubiquitin ligase complex"/>
    <property type="evidence" value="ECO:0007669"/>
    <property type="project" value="TreeGrafter"/>
</dbReference>
<dbReference type="GO" id="GO:0005930">
    <property type="term" value="C:axoneme"/>
    <property type="evidence" value="ECO:0007669"/>
    <property type="project" value="UniProtKB-SubCell"/>
</dbReference>
<dbReference type="SUPFAM" id="SSF81383">
    <property type="entry name" value="F-box domain"/>
    <property type="match status" value="1"/>
</dbReference>
<proteinExistence type="predicted"/>
<dbReference type="InterPro" id="IPR032675">
    <property type="entry name" value="LRR_dom_sf"/>
</dbReference>
<evidence type="ECO:0000313" key="3">
    <source>
        <dbReference type="EMBL" id="KAK9827945.1"/>
    </source>
</evidence>